<organism evidence="1">
    <name type="scientific">Podoviridae sp. ct8Lf7</name>
    <dbReference type="NCBI Taxonomy" id="2827723"/>
    <lineage>
        <taxon>Viruses</taxon>
        <taxon>Duplodnaviria</taxon>
        <taxon>Heunggongvirae</taxon>
        <taxon>Uroviricota</taxon>
        <taxon>Caudoviricetes</taxon>
    </lineage>
</organism>
<reference evidence="1" key="1">
    <citation type="journal article" date="2021" name="Proc. Natl. Acad. Sci. U.S.A.">
        <title>A Catalog of Tens of Thousands of Viruses from Human Metagenomes Reveals Hidden Associations with Chronic Diseases.</title>
        <authorList>
            <person name="Tisza M.J."/>
            <person name="Buck C.B."/>
        </authorList>
    </citation>
    <scope>NUCLEOTIDE SEQUENCE</scope>
    <source>
        <strain evidence="1">Ct8Lf7</strain>
    </source>
</reference>
<sequence length="170" mass="19575">MDTDKRKVVSPVYILGNKSDILKGKISESIFGKAVVFVSSNTNLTPEELPDRYIEQKRNPDTHTPEVRMVVLNNHGLSFTELITHRIQNLLTGEGEKAKKPWRMDTLGVRMFTAMWNFRAGLENFISQLNRWKSENGYDSNKILDISKVESKLFNLFGKNWRTKLNAENS</sequence>
<evidence type="ECO:0000313" key="1">
    <source>
        <dbReference type="EMBL" id="DAF44652.1"/>
    </source>
</evidence>
<accession>A0A8S5S0U3</accession>
<protein>
    <submittedName>
        <fullName evidence="1">GTPase</fullName>
    </submittedName>
</protein>
<name>A0A8S5S0U3_9CAUD</name>
<dbReference type="EMBL" id="BK032511">
    <property type="protein sequence ID" value="DAF44652.1"/>
    <property type="molecule type" value="Genomic_DNA"/>
</dbReference>
<proteinExistence type="predicted"/>